<evidence type="ECO:0008006" key="4">
    <source>
        <dbReference type="Google" id="ProtNLM"/>
    </source>
</evidence>
<evidence type="ECO:0000313" key="3">
    <source>
        <dbReference type="Proteomes" id="UP000306196"/>
    </source>
</evidence>
<name>A0A5R8KG01_9BACT</name>
<keyword evidence="3" id="KW-1185">Reference proteome</keyword>
<comment type="caution">
    <text evidence="2">The sequence shown here is derived from an EMBL/GenBank/DDBJ whole genome shotgun (WGS) entry which is preliminary data.</text>
</comment>
<reference evidence="2 3" key="1">
    <citation type="submission" date="2019-05" db="EMBL/GenBank/DDBJ databases">
        <title>Verrucobacter flavum gen. nov., sp. nov. a new member of the family Verrucomicrobiaceae.</title>
        <authorList>
            <person name="Szuroczki S."/>
            <person name="Abbaszade G."/>
            <person name="Szabo A."/>
            <person name="Felfoldi T."/>
            <person name="Schumann P."/>
            <person name="Boka K."/>
            <person name="Keki Z."/>
            <person name="Toumi M."/>
            <person name="Toth E."/>
        </authorList>
    </citation>
    <scope>NUCLEOTIDE SEQUENCE [LARGE SCALE GENOMIC DNA]</scope>
    <source>
        <strain evidence="2 3">MG-N-17</strain>
    </source>
</reference>
<protein>
    <recommendedName>
        <fullName evidence="4">Nuclear transport factor 2 family protein</fullName>
    </recommendedName>
</protein>
<proteinExistence type="predicted"/>
<sequence>MISRPFILLILFLQLAVTVSTTKAQDRYDALMPHLSIEDALAASRKAVKAEGFNPLMFEVHNADWVAKFKPDDNVEHHANNQHSGSMQVMAMVKEFGEGPFWRFEFWRTKRLSQTGNWDNDQRFGLIVLVYHAKKVAIIDTRTWKSPEDKFEKPAAVERNK</sequence>
<evidence type="ECO:0000256" key="1">
    <source>
        <dbReference type="SAM" id="SignalP"/>
    </source>
</evidence>
<accession>A0A5R8KG01</accession>
<feature type="signal peptide" evidence="1">
    <location>
        <begin position="1"/>
        <end position="24"/>
    </location>
</feature>
<dbReference type="AlphaFoldDB" id="A0A5R8KG01"/>
<dbReference type="Proteomes" id="UP000306196">
    <property type="component" value="Unassembled WGS sequence"/>
</dbReference>
<evidence type="ECO:0000313" key="2">
    <source>
        <dbReference type="EMBL" id="TLD71206.1"/>
    </source>
</evidence>
<organism evidence="2 3">
    <name type="scientific">Phragmitibacter flavus</name>
    <dbReference type="NCBI Taxonomy" id="2576071"/>
    <lineage>
        <taxon>Bacteria</taxon>
        <taxon>Pseudomonadati</taxon>
        <taxon>Verrucomicrobiota</taxon>
        <taxon>Verrucomicrobiia</taxon>
        <taxon>Verrucomicrobiales</taxon>
        <taxon>Verrucomicrobiaceae</taxon>
        <taxon>Phragmitibacter</taxon>
    </lineage>
</organism>
<gene>
    <name evidence="2" type="ORF">FEM03_09895</name>
</gene>
<dbReference type="EMBL" id="VAUV01000006">
    <property type="protein sequence ID" value="TLD71206.1"/>
    <property type="molecule type" value="Genomic_DNA"/>
</dbReference>
<feature type="chain" id="PRO_5024402986" description="Nuclear transport factor 2 family protein" evidence="1">
    <location>
        <begin position="25"/>
        <end position="161"/>
    </location>
</feature>
<keyword evidence="1" id="KW-0732">Signal</keyword>
<dbReference type="RefSeq" id="WP_138086072.1">
    <property type="nucleotide sequence ID" value="NZ_VAUV01000006.1"/>
</dbReference>